<evidence type="ECO:0000256" key="4">
    <source>
        <dbReference type="ARBA" id="ARBA00022737"/>
    </source>
</evidence>
<evidence type="ECO:0000256" key="2">
    <source>
        <dbReference type="ARBA" id="ARBA00020291"/>
    </source>
</evidence>
<proteinExistence type="predicted"/>
<comment type="caution">
    <text evidence="8">The sequence shown here is derived from an EMBL/GenBank/DDBJ whole genome shotgun (WGS) entry which is preliminary data.</text>
</comment>
<dbReference type="EC" id="2.3.1.28" evidence="1"/>
<comment type="catalytic activity">
    <reaction evidence="7">
        <text>chloramphenicol + acetyl-CoA = chloramphenicol 3-acetate + CoA</text>
        <dbReference type="Rhea" id="RHEA:18421"/>
        <dbReference type="ChEBI" id="CHEBI:16730"/>
        <dbReference type="ChEBI" id="CHEBI:17698"/>
        <dbReference type="ChEBI" id="CHEBI:57287"/>
        <dbReference type="ChEBI" id="CHEBI:57288"/>
        <dbReference type="EC" id="2.3.1.28"/>
    </reaction>
</comment>
<dbReference type="GO" id="GO:0008811">
    <property type="term" value="F:chloramphenicol O-acetyltransferase activity"/>
    <property type="evidence" value="ECO:0007669"/>
    <property type="project" value="UniProtKB-EC"/>
</dbReference>
<name>A0A1F5ZAY3_9BACT</name>
<keyword evidence="3" id="KW-0808">Transferase</keyword>
<dbReference type="STRING" id="1798373.A2154_03065"/>
<dbReference type="Pfam" id="PF00132">
    <property type="entry name" value="Hexapep"/>
    <property type="match status" value="1"/>
</dbReference>
<dbReference type="PROSITE" id="PS00101">
    <property type="entry name" value="HEXAPEP_TRANSFERASES"/>
    <property type="match status" value="1"/>
</dbReference>
<dbReference type="Gene3D" id="2.160.10.10">
    <property type="entry name" value="Hexapeptide repeat proteins"/>
    <property type="match status" value="1"/>
</dbReference>
<reference evidence="8 9" key="1">
    <citation type="journal article" date="2016" name="Nat. Commun.">
        <title>Thousands of microbial genomes shed light on interconnected biogeochemical processes in an aquifer system.</title>
        <authorList>
            <person name="Anantharaman K."/>
            <person name="Brown C.T."/>
            <person name="Hug L.A."/>
            <person name="Sharon I."/>
            <person name="Castelle C.J."/>
            <person name="Probst A.J."/>
            <person name="Thomas B.C."/>
            <person name="Singh A."/>
            <person name="Wilkins M.J."/>
            <person name="Karaoz U."/>
            <person name="Brodie E.L."/>
            <person name="Williams K.H."/>
            <person name="Hubbard S.S."/>
            <person name="Banfield J.F."/>
        </authorList>
    </citation>
    <scope>NUCLEOTIDE SEQUENCE [LARGE SCALE GENOMIC DNA]</scope>
</reference>
<dbReference type="InterPro" id="IPR001451">
    <property type="entry name" value="Hexapep"/>
</dbReference>
<evidence type="ECO:0000313" key="8">
    <source>
        <dbReference type="EMBL" id="OGG09610.1"/>
    </source>
</evidence>
<keyword evidence="4" id="KW-0677">Repeat</keyword>
<dbReference type="AlphaFoldDB" id="A0A1F5ZAY3"/>
<dbReference type="EMBL" id="MFJC01000018">
    <property type="protein sequence ID" value="OGG09610.1"/>
    <property type="molecule type" value="Genomic_DNA"/>
</dbReference>
<evidence type="ECO:0000256" key="6">
    <source>
        <dbReference type="ARBA" id="ARBA00023315"/>
    </source>
</evidence>
<gene>
    <name evidence="8" type="ORF">A2154_03065</name>
</gene>
<dbReference type="GO" id="GO:0046677">
    <property type="term" value="P:response to antibiotic"/>
    <property type="evidence" value="ECO:0007669"/>
    <property type="project" value="UniProtKB-KW"/>
</dbReference>
<evidence type="ECO:0000313" key="9">
    <source>
        <dbReference type="Proteomes" id="UP000176854"/>
    </source>
</evidence>
<evidence type="ECO:0000256" key="5">
    <source>
        <dbReference type="ARBA" id="ARBA00023251"/>
    </source>
</evidence>
<protein>
    <recommendedName>
        <fullName evidence="2">Chloramphenicol acetyltransferase</fullName>
        <ecNumber evidence="1">2.3.1.28</ecNumber>
    </recommendedName>
</protein>
<accession>A0A1F5ZAY3</accession>
<keyword evidence="5" id="KW-0046">Antibiotic resistance</keyword>
<dbReference type="PANTHER" id="PTHR43300">
    <property type="entry name" value="ACETYLTRANSFERASE"/>
    <property type="match status" value="1"/>
</dbReference>
<dbReference type="InterPro" id="IPR050179">
    <property type="entry name" value="Trans_hexapeptide_repeat"/>
</dbReference>
<keyword evidence="6" id="KW-0012">Acyltransferase</keyword>
<sequence>MQLGGTYYTQAELKKFGFKALGCDIRIHSRASIYGAENISLGSHIRIDDFSVIVAGGLLEIGSYVSIHNFCYLAGKYGIKLDDFVTLAPGVKIFSSGDDYLGSYLTGVTVPIQLSRGIKGKVILQKHVIIGARSVILPDCILGDGVSVGAMSLVKSDLRPWGIYAGIPVERIGRRGKKLLKYVHRIKKYES</sequence>
<organism evidence="8 9">
    <name type="scientific">Candidatus Gottesmanbacteria bacterium RBG_16_43_7</name>
    <dbReference type="NCBI Taxonomy" id="1798373"/>
    <lineage>
        <taxon>Bacteria</taxon>
        <taxon>Candidatus Gottesmaniibacteriota</taxon>
    </lineage>
</organism>
<dbReference type="CDD" id="cd04647">
    <property type="entry name" value="LbH_MAT_like"/>
    <property type="match status" value="1"/>
</dbReference>
<dbReference type="PANTHER" id="PTHR43300:SF12">
    <property type="entry name" value="CHLORAMPHENICOL ACETYLTRANSFERASE"/>
    <property type="match status" value="1"/>
</dbReference>
<dbReference type="InterPro" id="IPR011004">
    <property type="entry name" value="Trimer_LpxA-like_sf"/>
</dbReference>
<dbReference type="Proteomes" id="UP000176854">
    <property type="component" value="Unassembled WGS sequence"/>
</dbReference>
<dbReference type="SUPFAM" id="SSF51161">
    <property type="entry name" value="Trimeric LpxA-like enzymes"/>
    <property type="match status" value="1"/>
</dbReference>
<evidence type="ECO:0000256" key="3">
    <source>
        <dbReference type="ARBA" id="ARBA00022679"/>
    </source>
</evidence>
<evidence type="ECO:0000256" key="1">
    <source>
        <dbReference type="ARBA" id="ARBA00013235"/>
    </source>
</evidence>
<dbReference type="InterPro" id="IPR018357">
    <property type="entry name" value="Hexapep_transf_CS"/>
</dbReference>
<evidence type="ECO:0000256" key="7">
    <source>
        <dbReference type="ARBA" id="ARBA00047633"/>
    </source>
</evidence>